<accession>A0A2H3B9Y5</accession>
<organism evidence="1 2">
    <name type="scientific">Armillaria solidipes</name>
    <dbReference type="NCBI Taxonomy" id="1076256"/>
    <lineage>
        <taxon>Eukaryota</taxon>
        <taxon>Fungi</taxon>
        <taxon>Dikarya</taxon>
        <taxon>Basidiomycota</taxon>
        <taxon>Agaricomycotina</taxon>
        <taxon>Agaricomycetes</taxon>
        <taxon>Agaricomycetidae</taxon>
        <taxon>Agaricales</taxon>
        <taxon>Marasmiineae</taxon>
        <taxon>Physalacriaceae</taxon>
        <taxon>Armillaria</taxon>
    </lineage>
</organism>
<dbReference type="Proteomes" id="UP000218334">
    <property type="component" value="Unassembled WGS sequence"/>
</dbReference>
<name>A0A2H3B9Y5_9AGAR</name>
<sequence length="154" mass="16858">MVVVDVTCGGEEKRMEGGDVPEVGRIGKTQEVWGDGVADVGRSDDFGNDDIWHGGLTTGGRRRRDAQRSSNLCRVWRTELRNPATFSLISVRTFPISALPGSFLKVVKTSGSREIDPRYGAVLRRCAFKNFGRRHGVVGAEKNGGFDLGRIYSA</sequence>
<dbReference type="AlphaFoldDB" id="A0A2H3B9Y5"/>
<proteinExistence type="predicted"/>
<evidence type="ECO:0000313" key="2">
    <source>
        <dbReference type="Proteomes" id="UP000218334"/>
    </source>
</evidence>
<protein>
    <submittedName>
        <fullName evidence="1">Uncharacterized protein</fullName>
    </submittedName>
</protein>
<gene>
    <name evidence="1" type="ORF">ARMSODRAFT_980316</name>
</gene>
<evidence type="ECO:0000313" key="1">
    <source>
        <dbReference type="EMBL" id="PBK62878.1"/>
    </source>
</evidence>
<dbReference type="EMBL" id="KZ293462">
    <property type="protein sequence ID" value="PBK62878.1"/>
    <property type="molecule type" value="Genomic_DNA"/>
</dbReference>
<reference evidence="2" key="1">
    <citation type="journal article" date="2017" name="Nat. Ecol. Evol.">
        <title>Genome expansion and lineage-specific genetic innovations in the forest pathogenic fungi Armillaria.</title>
        <authorList>
            <person name="Sipos G."/>
            <person name="Prasanna A.N."/>
            <person name="Walter M.C."/>
            <person name="O'Connor E."/>
            <person name="Balint B."/>
            <person name="Krizsan K."/>
            <person name="Kiss B."/>
            <person name="Hess J."/>
            <person name="Varga T."/>
            <person name="Slot J."/>
            <person name="Riley R."/>
            <person name="Boka B."/>
            <person name="Rigling D."/>
            <person name="Barry K."/>
            <person name="Lee J."/>
            <person name="Mihaltcheva S."/>
            <person name="LaButti K."/>
            <person name="Lipzen A."/>
            <person name="Waldron R."/>
            <person name="Moloney N.M."/>
            <person name="Sperisen C."/>
            <person name="Kredics L."/>
            <person name="Vagvoelgyi C."/>
            <person name="Patrignani A."/>
            <person name="Fitzpatrick D."/>
            <person name="Nagy I."/>
            <person name="Doyle S."/>
            <person name="Anderson J.B."/>
            <person name="Grigoriev I.V."/>
            <person name="Gueldener U."/>
            <person name="Muensterkoetter M."/>
            <person name="Nagy L.G."/>
        </authorList>
    </citation>
    <scope>NUCLEOTIDE SEQUENCE [LARGE SCALE GENOMIC DNA]</scope>
    <source>
        <strain evidence="2">28-4</strain>
    </source>
</reference>
<keyword evidence="2" id="KW-1185">Reference proteome</keyword>